<protein>
    <submittedName>
        <fullName evidence="1">Uncharacterized protein</fullName>
    </submittedName>
</protein>
<proteinExistence type="predicted"/>
<sequence>MAEHALSWAEDQDPFGHVMSQAYPHINAKCFTRLLESFEESLKDKFPDFMGARGISAMTNRYTMAVKRVVKYPDTVITGARISEVRPDRVFVIFSVWSVRQNIMVAEFQAWVVFFNHDKGVTVELPREGGVYNELYRNLLRRAEESNRAVQRWHMKKIAGSPAQEKL</sequence>
<dbReference type="Gene3D" id="3.10.129.10">
    <property type="entry name" value="Hotdog Thioesterase"/>
    <property type="match status" value="1"/>
</dbReference>
<dbReference type="Proteomes" id="UP000510686">
    <property type="component" value="Chromosome 3"/>
</dbReference>
<name>A0A7D5Z5B5_9HYPO</name>
<dbReference type="AlphaFoldDB" id="A0A7D5Z5B5"/>
<dbReference type="SUPFAM" id="SSF54637">
    <property type="entry name" value="Thioesterase/thiol ester dehydrase-isomerase"/>
    <property type="match status" value="1"/>
</dbReference>
<evidence type="ECO:0000313" key="2">
    <source>
        <dbReference type="Proteomes" id="UP000510686"/>
    </source>
</evidence>
<gene>
    <name evidence="1" type="ORF">G6M90_00g066500</name>
</gene>
<keyword evidence="2" id="KW-1185">Reference proteome</keyword>
<accession>A0A7D5Z5B5</accession>
<dbReference type="EMBL" id="CP058934">
    <property type="protein sequence ID" value="QLI69386.1"/>
    <property type="molecule type" value="Genomic_DNA"/>
</dbReference>
<dbReference type="RefSeq" id="XP_014539364.2">
    <property type="nucleotide sequence ID" value="XM_014683878.2"/>
</dbReference>
<reference evidence="1 2" key="1">
    <citation type="submission" date="2020-07" db="EMBL/GenBank/DDBJ databases">
        <title>Telomere length de novo assembly of all 7 chromosomes of the fungus, Metarhizium brunneum, using a novel assembly pipeline.</title>
        <authorList>
            <person name="Saud z."/>
            <person name="Kortsinoglou A."/>
            <person name="Kouvelis V.N."/>
            <person name="Butt T.M."/>
        </authorList>
    </citation>
    <scope>NUCLEOTIDE SEQUENCE [LARGE SCALE GENOMIC DNA]</scope>
    <source>
        <strain evidence="1 2">4556</strain>
    </source>
</reference>
<dbReference type="InterPro" id="IPR029069">
    <property type="entry name" value="HotDog_dom_sf"/>
</dbReference>
<evidence type="ECO:0000313" key="1">
    <source>
        <dbReference type="EMBL" id="QLI69386.1"/>
    </source>
</evidence>
<organism evidence="1 2">
    <name type="scientific">Metarhizium brunneum</name>
    <dbReference type="NCBI Taxonomy" id="500148"/>
    <lineage>
        <taxon>Eukaryota</taxon>
        <taxon>Fungi</taxon>
        <taxon>Dikarya</taxon>
        <taxon>Ascomycota</taxon>
        <taxon>Pezizomycotina</taxon>
        <taxon>Sordariomycetes</taxon>
        <taxon>Hypocreomycetidae</taxon>
        <taxon>Hypocreales</taxon>
        <taxon>Clavicipitaceae</taxon>
        <taxon>Metarhizium</taxon>
    </lineage>
</organism>
<dbReference type="KEGG" id="mbrn:26247842"/>
<dbReference type="OrthoDB" id="5538558at2759"/>
<dbReference type="GeneID" id="26247842"/>